<feature type="region of interest" description="Disordered" evidence="1">
    <location>
        <begin position="85"/>
        <end position="118"/>
    </location>
</feature>
<organism evidence="2 3">
    <name type="scientific">Streptomyces chattanoogensis</name>
    <dbReference type="NCBI Taxonomy" id="66876"/>
    <lineage>
        <taxon>Bacteria</taxon>
        <taxon>Bacillati</taxon>
        <taxon>Actinomycetota</taxon>
        <taxon>Actinomycetes</taxon>
        <taxon>Kitasatosporales</taxon>
        <taxon>Streptomycetaceae</taxon>
        <taxon>Streptomyces</taxon>
    </lineage>
</organism>
<dbReference type="EMBL" id="LGKG01000124">
    <property type="protein sequence ID" value="KPC63707.1"/>
    <property type="molecule type" value="Genomic_DNA"/>
</dbReference>
<sequence>MSAMDTARLLPWCSPDGKPCYLAGDGTGYVSRRADTVEAAQLDLAAVLIKEARHILDGRSWTSGEIHLLAVELTECLTDVHRVAESRGARLPAPDHDRPDIDDDDADGGPRLPAAAFG</sequence>
<feature type="compositionally biased region" description="Low complexity" evidence="1">
    <location>
        <begin position="109"/>
        <end position="118"/>
    </location>
</feature>
<name>A0A0N0XZ11_9ACTN</name>
<evidence type="ECO:0000313" key="3">
    <source>
        <dbReference type="Proteomes" id="UP000037982"/>
    </source>
</evidence>
<reference evidence="3" key="1">
    <citation type="submission" date="2015-07" db="EMBL/GenBank/DDBJ databases">
        <authorList>
            <person name="Ju K.-S."/>
            <person name="Doroghazi J.R."/>
            <person name="Metcalf W.W."/>
        </authorList>
    </citation>
    <scope>NUCLEOTIDE SEQUENCE [LARGE SCALE GENOMIC DNA]</scope>
    <source>
        <strain evidence="3">NRRL ISP-5002</strain>
    </source>
</reference>
<dbReference type="PATRIC" id="fig|66876.3.peg.3282"/>
<accession>A0A0N0XZ11</accession>
<comment type="caution">
    <text evidence="2">The sequence shown here is derived from an EMBL/GenBank/DDBJ whole genome shotgun (WGS) entry which is preliminary data.</text>
</comment>
<gene>
    <name evidence="2" type="ORF">ADL29_14900</name>
</gene>
<dbReference type="RefSeq" id="WP_053924140.1">
    <property type="nucleotide sequence ID" value="NZ_LGKG01000124.1"/>
</dbReference>
<dbReference type="AlphaFoldDB" id="A0A0N0XZ11"/>
<dbReference type="Proteomes" id="UP000037982">
    <property type="component" value="Unassembled WGS sequence"/>
</dbReference>
<protein>
    <submittedName>
        <fullName evidence="2">Uncharacterized protein</fullName>
    </submittedName>
</protein>
<keyword evidence="3" id="KW-1185">Reference proteome</keyword>
<feature type="compositionally biased region" description="Basic and acidic residues" evidence="1">
    <location>
        <begin position="85"/>
        <end position="99"/>
    </location>
</feature>
<proteinExistence type="predicted"/>
<evidence type="ECO:0000313" key="2">
    <source>
        <dbReference type="EMBL" id="KPC63707.1"/>
    </source>
</evidence>
<evidence type="ECO:0000256" key="1">
    <source>
        <dbReference type="SAM" id="MobiDB-lite"/>
    </source>
</evidence>